<feature type="domain" description="Desulfoferrodoxin N-terminal" evidence="12">
    <location>
        <begin position="4"/>
        <end position="31"/>
    </location>
</feature>
<proteinExistence type="inferred from homology"/>
<dbReference type="InterPro" id="IPR002742">
    <property type="entry name" value="Desulfoferrodoxin_Fe-bd_dom"/>
</dbReference>
<keyword evidence="14" id="KW-1185">Reference proteome</keyword>
<keyword evidence="5" id="KW-0479">Metal-binding</keyword>
<keyword evidence="7" id="KW-0408">Iron</keyword>
<dbReference type="AlphaFoldDB" id="A0A4R3TK83"/>
<dbReference type="SUPFAM" id="SSF57802">
    <property type="entry name" value="Rubredoxin-like"/>
    <property type="match status" value="1"/>
</dbReference>
<sequence>MKLLKCAVCGNIVEVVEDKGVPIMCCGQQMQELKANTTDGALEKHVPVAEIVDGNLHVKVGSMEHPMLAEHFITMILVEFGDNLYRVNLKPGEKPEAVFALGDYKGKIHVYEYCNLHGLWKTDLEA</sequence>
<dbReference type="GO" id="GO:0050605">
    <property type="term" value="F:superoxide reductase activity"/>
    <property type="evidence" value="ECO:0007669"/>
    <property type="project" value="UniProtKB-EC"/>
</dbReference>
<dbReference type="InterPro" id="IPR004462">
    <property type="entry name" value="Desulfoferrodoxin_N"/>
</dbReference>
<dbReference type="RefSeq" id="WP_008689034.1">
    <property type="nucleotide sequence ID" value="NZ_AP024510.1"/>
</dbReference>
<keyword evidence="4" id="KW-0813">Transport</keyword>
<evidence type="ECO:0000256" key="9">
    <source>
        <dbReference type="ARBA" id="ARBA00031398"/>
    </source>
</evidence>
<feature type="domain" description="Desulfoferrodoxin ferrous iron-binding" evidence="11">
    <location>
        <begin position="38"/>
        <end position="122"/>
    </location>
</feature>
<dbReference type="SUPFAM" id="SSF49367">
    <property type="entry name" value="Superoxide reductase-like"/>
    <property type="match status" value="1"/>
</dbReference>
<evidence type="ECO:0000256" key="4">
    <source>
        <dbReference type="ARBA" id="ARBA00022448"/>
    </source>
</evidence>
<name>A0A4R3TK83_9FIRM</name>
<comment type="catalytic activity">
    <reaction evidence="10">
        <text>reduced [rubredoxin] + superoxide + 2 H(+) = oxidized [rubredoxin] + H2O2</text>
        <dbReference type="Rhea" id="RHEA:21324"/>
        <dbReference type="Rhea" id="RHEA-COMP:10302"/>
        <dbReference type="Rhea" id="RHEA-COMP:10303"/>
        <dbReference type="ChEBI" id="CHEBI:15378"/>
        <dbReference type="ChEBI" id="CHEBI:16240"/>
        <dbReference type="ChEBI" id="CHEBI:18421"/>
        <dbReference type="ChEBI" id="CHEBI:29033"/>
        <dbReference type="ChEBI" id="CHEBI:29034"/>
        <dbReference type="EC" id="1.15.1.2"/>
    </reaction>
</comment>
<evidence type="ECO:0000313" key="14">
    <source>
        <dbReference type="Proteomes" id="UP000295773"/>
    </source>
</evidence>
<dbReference type="InterPro" id="IPR036073">
    <property type="entry name" value="Desulfoferrodoxin_Fe-bd_dom_sf"/>
</dbReference>
<evidence type="ECO:0000259" key="12">
    <source>
        <dbReference type="Pfam" id="PF06397"/>
    </source>
</evidence>
<dbReference type="Proteomes" id="UP000295773">
    <property type="component" value="Unassembled WGS sequence"/>
</dbReference>
<dbReference type="EC" id="1.15.1.2" evidence="2"/>
<dbReference type="PANTHER" id="PTHR36541:SF1">
    <property type="entry name" value="SUPEROXIDE REDUCTASE-RELATED"/>
    <property type="match status" value="1"/>
</dbReference>
<dbReference type="PANTHER" id="PTHR36541">
    <property type="entry name" value="SUPEROXIDE REDUCTASE-RELATED"/>
    <property type="match status" value="1"/>
</dbReference>
<reference evidence="13 14" key="1">
    <citation type="submission" date="2019-03" db="EMBL/GenBank/DDBJ databases">
        <title>Genomic Encyclopedia of Type Strains, Phase IV (KMG-IV): sequencing the most valuable type-strain genomes for metagenomic binning, comparative biology and taxonomic classification.</title>
        <authorList>
            <person name="Goeker M."/>
        </authorList>
    </citation>
    <scope>NUCLEOTIDE SEQUENCE [LARGE SCALE GENOMIC DNA]</scope>
    <source>
        <strain evidence="13 14">DSM 29481</strain>
    </source>
</reference>
<comment type="function">
    <text evidence="8">Catalyzes the one-electron reduction of superoxide anion radical to hydrogen peroxide at a nonheme ferrous iron center. Plays a fundamental role in case of oxidative stress via its superoxide detoxification activity.</text>
</comment>
<evidence type="ECO:0000256" key="5">
    <source>
        <dbReference type="ARBA" id="ARBA00022723"/>
    </source>
</evidence>
<dbReference type="EMBL" id="SMBP01000003">
    <property type="protein sequence ID" value="TCU62651.1"/>
    <property type="molecule type" value="Genomic_DNA"/>
</dbReference>
<dbReference type="GeneID" id="73795279"/>
<comment type="caution">
    <text evidence="13">The sequence shown here is derived from an EMBL/GenBank/DDBJ whole genome shotgun (WGS) entry which is preliminary data.</text>
</comment>
<dbReference type="GO" id="GO:0005506">
    <property type="term" value="F:iron ion binding"/>
    <property type="evidence" value="ECO:0007669"/>
    <property type="project" value="InterPro"/>
</dbReference>
<protein>
    <recommendedName>
        <fullName evidence="3">Desulfoferrodoxin</fullName>
        <ecNumber evidence="2">1.15.1.2</ecNumber>
    </recommendedName>
    <alternativeName>
        <fullName evidence="9">Superoxide reductase</fullName>
    </alternativeName>
</protein>
<evidence type="ECO:0000256" key="8">
    <source>
        <dbReference type="ARBA" id="ARBA00024690"/>
    </source>
</evidence>
<keyword evidence="6" id="KW-0249">Electron transport</keyword>
<evidence type="ECO:0000259" key="11">
    <source>
        <dbReference type="Pfam" id="PF01880"/>
    </source>
</evidence>
<accession>A0A4R3TK83</accession>
<dbReference type="Pfam" id="PF01880">
    <property type="entry name" value="Desulfoferrodox"/>
    <property type="match status" value="1"/>
</dbReference>
<dbReference type="Pfam" id="PF06397">
    <property type="entry name" value="Desulfoferrod_N"/>
    <property type="match status" value="1"/>
</dbReference>
<dbReference type="InterPro" id="IPR051233">
    <property type="entry name" value="Desulfoferrodoxin_SOR"/>
</dbReference>
<evidence type="ECO:0000256" key="3">
    <source>
        <dbReference type="ARBA" id="ARBA00014839"/>
    </source>
</evidence>
<evidence type="ECO:0000313" key="13">
    <source>
        <dbReference type="EMBL" id="TCU62651.1"/>
    </source>
</evidence>
<evidence type="ECO:0000256" key="7">
    <source>
        <dbReference type="ARBA" id="ARBA00023004"/>
    </source>
</evidence>
<evidence type="ECO:0000256" key="1">
    <source>
        <dbReference type="ARBA" id="ARBA00005941"/>
    </source>
</evidence>
<dbReference type="NCBIfam" id="TIGR00332">
    <property type="entry name" value="neela_ferrous"/>
    <property type="match status" value="1"/>
</dbReference>
<evidence type="ECO:0000256" key="2">
    <source>
        <dbReference type="ARBA" id="ARBA00012679"/>
    </source>
</evidence>
<evidence type="ECO:0000256" key="10">
    <source>
        <dbReference type="ARBA" id="ARBA00047448"/>
    </source>
</evidence>
<evidence type="ECO:0000256" key="6">
    <source>
        <dbReference type="ARBA" id="ARBA00022982"/>
    </source>
</evidence>
<gene>
    <name evidence="13" type="ORF">EDD61_10364</name>
</gene>
<comment type="similarity">
    <text evidence="1">Belongs to the desulfoferrodoxin family.</text>
</comment>
<organism evidence="13 14">
    <name type="scientific">Longicatena caecimuris</name>
    <dbReference type="NCBI Taxonomy" id="1796635"/>
    <lineage>
        <taxon>Bacteria</taxon>
        <taxon>Bacillati</taxon>
        <taxon>Bacillota</taxon>
        <taxon>Erysipelotrichia</taxon>
        <taxon>Erysipelotrichales</taxon>
        <taxon>Erysipelotrichaceae</taxon>
        <taxon>Longicatena</taxon>
    </lineage>
</organism>
<dbReference type="Gene3D" id="2.60.40.730">
    <property type="entry name" value="SOR catalytic domain"/>
    <property type="match status" value="1"/>
</dbReference>